<evidence type="ECO:0000313" key="1">
    <source>
        <dbReference type="EMBL" id="KAK9098105.1"/>
    </source>
</evidence>
<sequence>MPIRDAYDMYIVTWYANFISKMCSKDKKPTHVSTEIFDHYKKMRSTPDFKKLKLASKNRRTETAGPGIGIAVHTGGSISFHRHAERLAEKLGRPSTASELCIYFHTKDRDGVTFIVSRIKKIVISK</sequence>
<dbReference type="InterPro" id="IPR004252">
    <property type="entry name" value="Probable_transposase_24"/>
</dbReference>
<proteinExistence type="predicted"/>
<dbReference type="Pfam" id="PF03004">
    <property type="entry name" value="Transposase_24"/>
    <property type="match status" value="1"/>
</dbReference>
<accession>A0AAP0ETQ0</accession>
<dbReference type="Proteomes" id="UP001420932">
    <property type="component" value="Unassembled WGS sequence"/>
</dbReference>
<reference evidence="1 2" key="1">
    <citation type="submission" date="2024-01" db="EMBL/GenBank/DDBJ databases">
        <title>Genome assemblies of Stephania.</title>
        <authorList>
            <person name="Yang L."/>
        </authorList>
    </citation>
    <scope>NUCLEOTIDE SEQUENCE [LARGE SCALE GENOMIC DNA]</scope>
    <source>
        <strain evidence="1">YNDBR</strain>
        <tissue evidence="1">Leaf</tissue>
    </source>
</reference>
<name>A0AAP0ETQ0_9MAGN</name>
<comment type="caution">
    <text evidence="1">The sequence shown here is derived from an EMBL/GenBank/DDBJ whole genome shotgun (WGS) entry which is preliminary data.</text>
</comment>
<protein>
    <submittedName>
        <fullName evidence="1">Uncharacterized protein</fullName>
    </submittedName>
</protein>
<gene>
    <name evidence="1" type="ORF">Syun_025150</name>
</gene>
<keyword evidence="2" id="KW-1185">Reference proteome</keyword>
<evidence type="ECO:0000313" key="2">
    <source>
        <dbReference type="Proteomes" id="UP001420932"/>
    </source>
</evidence>
<organism evidence="1 2">
    <name type="scientific">Stephania yunnanensis</name>
    <dbReference type="NCBI Taxonomy" id="152371"/>
    <lineage>
        <taxon>Eukaryota</taxon>
        <taxon>Viridiplantae</taxon>
        <taxon>Streptophyta</taxon>
        <taxon>Embryophyta</taxon>
        <taxon>Tracheophyta</taxon>
        <taxon>Spermatophyta</taxon>
        <taxon>Magnoliopsida</taxon>
        <taxon>Ranunculales</taxon>
        <taxon>Menispermaceae</taxon>
        <taxon>Menispermoideae</taxon>
        <taxon>Cissampelideae</taxon>
        <taxon>Stephania</taxon>
    </lineage>
</organism>
<dbReference type="AlphaFoldDB" id="A0AAP0ETQ0"/>
<dbReference type="EMBL" id="JBBNAF010000011">
    <property type="protein sequence ID" value="KAK9098105.1"/>
    <property type="molecule type" value="Genomic_DNA"/>
</dbReference>